<feature type="region of interest" description="Disordered" evidence="1">
    <location>
        <begin position="22"/>
        <end position="109"/>
    </location>
</feature>
<feature type="compositionally biased region" description="Polar residues" evidence="1">
    <location>
        <begin position="44"/>
        <end position="53"/>
    </location>
</feature>
<evidence type="ECO:0000313" key="3">
    <source>
        <dbReference type="Proteomes" id="UP001066276"/>
    </source>
</evidence>
<protein>
    <submittedName>
        <fullName evidence="2">Uncharacterized protein</fullName>
    </submittedName>
</protein>
<proteinExistence type="predicted"/>
<dbReference type="Proteomes" id="UP001066276">
    <property type="component" value="Chromosome 6"/>
</dbReference>
<dbReference type="AlphaFoldDB" id="A0AAV7QRP8"/>
<reference evidence="2" key="1">
    <citation type="journal article" date="2022" name="bioRxiv">
        <title>Sequencing and chromosome-scale assembly of the giantPleurodeles waltlgenome.</title>
        <authorList>
            <person name="Brown T."/>
            <person name="Elewa A."/>
            <person name="Iarovenko S."/>
            <person name="Subramanian E."/>
            <person name="Araus A.J."/>
            <person name="Petzold A."/>
            <person name="Susuki M."/>
            <person name="Suzuki K.-i.T."/>
            <person name="Hayashi T."/>
            <person name="Toyoda A."/>
            <person name="Oliveira C."/>
            <person name="Osipova E."/>
            <person name="Leigh N.D."/>
            <person name="Simon A."/>
            <person name="Yun M.H."/>
        </authorList>
    </citation>
    <scope>NUCLEOTIDE SEQUENCE</scope>
    <source>
        <strain evidence="2">20211129_DDA</strain>
        <tissue evidence="2">Liver</tissue>
    </source>
</reference>
<organism evidence="2 3">
    <name type="scientific">Pleurodeles waltl</name>
    <name type="common">Iberian ribbed newt</name>
    <dbReference type="NCBI Taxonomy" id="8319"/>
    <lineage>
        <taxon>Eukaryota</taxon>
        <taxon>Metazoa</taxon>
        <taxon>Chordata</taxon>
        <taxon>Craniata</taxon>
        <taxon>Vertebrata</taxon>
        <taxon>Euteleostomi</taxon>
        <taxon>Amphibia</taxon>
        <taxon>Batrachia</taxon>
        <taxon>Caudata</taxon>
        <taxon>Salamandroidea</taxon>
        <taxon>Salamandridae</taxon>
        <taxon>Pleurodelinae</taxon>
        <taxon>Pleurodeles</taxon>
    </lineage>
</organism>
<accession>A0AAV7QRP8</accession>
<gene>
    <name evidence="2" type="ORF">NDU88_009106</name>
</gene>
<evidence type="ECO:0000313" key="2">
    <source>
        <dbReference type="EMBL" id="KAJ1142793.1"/>
    </source>
</evidence>
<comment type="caution">
    <text evidence="2">The sequence shown here is derived from an EMBL/GenBank/DDBJ whole genome shotgun (WGS) entry which is preliminary data.</text>
</comment>
<keyword evidence="3" id="KW-1185">Reference proteome</keyword>
<evidence type="ECO:0000256" key="1">
    <source>
        <dbReference type="SAM" id="MobiDB-lite"/>
    </source>
</evidence>
<name>A0AAV7QRP8_PLEWA</name>
<dbReference type="EMBL" id="JANPWB010000010">
    <property type="protein sequence ID" value="KAJ1142793.1"/>
    <property type="molecule type" value="Genomic_DNA"/>
</dbReference>
<sequence length="109" mass="11787">MLTNQVVSPVERVGFKSLSGLIGRRRRSAAAAPAETEHCEPEKQSSAADTAATNDVLYETETKEKTPGAGGETQRRQSNPGPSVLVEEQEEQEVATQQTGHTLGRAWPR</sequence>